<dbReference type="GeneID" id="98146137"/>
<accession>A0ABR4LVS6</accession>
<dbReference type="Gene3D" id="1.10.630.10">
    <property type="entry name" value="Cytochrome P450"/>
    <property type="match status" value="2"/>
</dbReference>
<name>A0ABR4LVS6_9EURO</name>
<keyword evidence="3" id="KW-1185">Reference proteome</keyword>
<dbReference type="Proteomes" id="UP001610432">
    <property type="component" value="Unassembled WGS sequence"/>
</dbReference>
<evidence type="ECO:0000313" key="3">
    <source>
        <dbReference type="Proteomes" id="UP001610432"/>
    </source>
</evidence>
<dbReference type="EMBL" id="JBFXLQ010000013">
    <property type="protein sequence ID" value="KAL2868645.1"/>
    <property type="molecule type" value="Genomic_DNA"/>
</dbReference>
<comment type="caution">
    <text evidence="2">The sequence shown here is derived from an EMBL/GenBank/DDBJ whole genome shotgun (WGS) entry which is preliminary data.</text>
</comment>
<evidence type="ECO:0000313" key="2">
    <source>
        <dbReference type="EMBL" id="KAL2868645.1"/>
    </source>
</evidence>
<reference evidence="2 3" key="1">
    <citation type="submission" date="2024-07" db="EMBL/GenBank/DDBJ databases">
        <title>Section-level genome sequencing and comparative genomics of Aspergillus sections Usti and Cavernicolus.</title>
        <authorList>
            <consortium name="Lawrence Berkeley National Laboratory"/>
            <person name="Nybo J.L."/>
            <person name="Vesth T.C."/>
            <person name="Theobald S."/>
            <person name="Frisvad J.C."/>
            <person name="Larsen T.O."/>
            <person name="Kjaerboelling I."/>
            <person name="Rothschild-Mancinelli K."/>
            <person name="Lyhne E.K."/>
            <person name="Kogle M.E."/>
            <person name="Barry K."/>
            <person name="Clum A."/>
            <person name="Na H."/>
            <person name="Ledsgaard L."/>
            <person name="Lin J."/>
            <person name="Lipzen A."/>
            <person name="Kuo A."/>
            <person name="Riley R."/>
            <person name="Mondo S."/>
            <person name="Labutti K."/>
            <person name="Haridas S."/>
            <person name="Pangalinan J."/>
            <person name="Salamov A.A."/>
            <person name="Simmons B.A."/>
            <person name="Magnuson J.K."/>
            <person name="Chen J."/>
            <person name="Drula E."/>
            <person name="Henrissat B."/>
            <person name="Wiebenga A."/>
            <person name="Lubbers R.J."/>
            <person name="Gomes A.C."/>
            <person name="Macurrencykelacurrency M.R."/>
            <person name="Stajich J."/>
            <person name="Grigoriev I.V."/>
            <person name="Mortensen U.H."/>
            <person name="De Vries R.P."/>
            <person name="Baker S.E."/>
            <person name="Andersen M.R."/>
        </authorList>
    </citation>
    <scope>NUCLEOTIDE SEQUENCE [LARGE SCALE GENOMIC DNA]</scope>
    <source>
        <strain evidence="2 3">CBS 449.75</strain>
    </source>
</reference>
<dbReference type="SUPFAM" id="SSF48264">
    <property type="entry name" value="Cytochrome P450"/>
    <property type="match status" value="1"/>
</dbReference>
<dbReference type="PANTHER" id="PTHR24305:SF168">
    <property type="entry name" value="P450, PUTATIVE (EUROFUNG)-RELATED"/>
    <property type="match status" value="1"/>
</dbReference>
<dbReference type="InterPro" id="IPR036396">
    <property type="entry name" value="Cyt_P450_sf"/>
</dbReference>
<comment type="similarity">
    <text evidence="1">Belongs to the cytochrome P450 family.</text>
</comment>
<dbReference type="Pfam" id="PF00067">
    <property type="entry name" value="p450"/>
    <property type="match status" value="2"/>
</dbReference>
<proteinExistence type="inferred from homology"/>
<protein>
    <submittedName>
        <fullName evidence="2">Cytochrome P450</fullName>
    </submittedName>
</protein>
<dbReference type="RefSeq" id="XP_070887624.1">
    <property type="nucleotide sequence ID" value="XM_071031065.1"/>
</dbReference>
<organism evidence="2 3">
    <name type="scientific">Aspergillus lucknowensis</name>
    <dbReference type="NCBI Taxonomy" id="176173"/>
    <lineage>
        <taxon>Eukaryota</taxon>
        <taxon>Fungi</taxon>
        <taxon>Dikarya</taxon>
        <taxon>Ascomycota</taxon>
        <taxon>Pezizomycotina</taxon>
        <taxon>Eurotiomycetes</taxon>
        <taxon>Eurotiomycetidae</taxon>
        <taxon>Eurotiales</taxon>
        <taxon>Aspergillaceae</taxon>
        <taxon>Aspergillus</taxon>
        <taxon>Aspergillus subgen. Nidulantes</taxon>
    </lineage>
</organism>
<gene>
    <name evidence="2" type="ORF">BJX67DRAFT_371327</name>
</gene>
<dbReference type="PRINTS" id="PR00385">
    <property type="entry name" value="P450"/>
</dbReference>
<evidence type="ECO:0000256" key="1">
    <source>
        <dbReference type="ARBA" id="ARBA00010617"/>
    </source>
</evidence>
<dbReference type="PANTHER" id="PTHR24305">
    <property type="entry name" value="CYTOCHROME P450"/>
    <property type="match status" value="1"/>
</dbReference>
<dbReference type="InterPro" id="IPR050121">
    <property type="entry name" value="Cytochrome_P450_monoxygenase"/>
</dbReference>
<sequence length="312" mass="34950">MNPKFNLRRFSGLWFAGSTKLRMMRSTLLGRMHLDVVEACKKHGNLVQTGFNDLSNHVFRELDEQRHIALRNKLVPGENIHFEQSIDDQLPVDFARLCQFLTLEVITAVAFGDPIGGVLYPSTKYPIMLKYFYGVLYKLILTSIYHTRRGMLGSFFTHGLTQEEAEQETVLQIFAGSDTTATTIWTATLFLITNPHALATLQNELDEAQEQCLRIWPPVVGLMQKVFIPEGTQTGHSAWGVHGNPAVYGADADNFRPDRWLEVTVDAFLTMNRTNELVLGSGRYACLGKLLALIEVSKAIAEVSIAPDLPPV</sequence>
<dbReference type="InterPro" id="IPR001128">
    <property type="entry name" value="Cyt_P450"/>
</dbReference>